<name>A0A1F8EI17_9BACT</name>
<dbReference type="InterPro" id="IPR036249">
    <property type="entry name" value="Thioredoxin-like_sf"/>
</dbReference>
<protein>
    <recommendedName>
        <fullName evidence="7">Thioredoxin domain-containing protein</fullName>
    </recommendedName>
</protein>
<keyword evidence="6" id="KW-0472">Membrane</keyword>
<evidence type="ECO:0000313" key="9">
    <source>
        <dbReference type="Proteomes" id="UP000177117"/>
    </source>
</evidence>
<sequence>MNEEQVNSNSDTAIEDKTSEQKKSFWSFFEKNFLAVSILAAGVMVSVSVLYSNGNLKAGTANINDGSGQPQQRVEVSADDDPILGNKNAKVTIIEFSDYQCPFCRSFWKESFSQIKKEYIDTGKVKFIYRDYPLSFHPMAEPSAQAGQCADEQGKYWEMHDKIFGEQEKKGQGTVTYTVAEVKRWASEISLDGPSFNECLDSGKYKDEVAKDFSDGSAAGVSGTPSVFINGRLIVGAQPFSAFKAIIDEELKK</sequence>
<evidence type="ECO:0000256" key="3">
    <source>
        <dbReference type="ARBA" id="ARBA00023002"/>
    </source>
</evidence>
<keyword evidence="6" id="KW-0812">Transmembrane</keyword>
<proteinExistence type="inferred from homology"/>
<dbReference type="Proteomes" id="UP000177117">
    <property type="component" value="Unassembled WGS sequence"/>
</dbReference>
<dbReference type="EMBL" id="MGJD01000031">
    <property type="protein sequence ID" value="OGM99999.1"/>
    <property type="molecule type" value="Genomic_DNA"/>
</dbReference>
<accession>A0A1F8EI17</accession>
<dbReference type="Gene3D" id="3.40.30.10">
    <property type="entry name" value="Glutaredoxin"/>
    <property type="match status" value="1"/>
</dbReference>
<dbReference type="SUPFAM" id="SSF52833">
    <property type="entry name" value="Thioredoxin-like"/>
    <property type="match status" value="1"/>
</dbReference>
<reference evidence="8 9" key="1">
    <citation type="journal article" date="2016" name="Nat. Commun.">
        <title>Thousands of microbial genomes shed light on interconnected biogeochemical processes in an aquifer system.</title>
        <authorList>
            <person name="Anantharaman K."/>
            <person name="Brown C.T."/>
            <person name="Hug L.A."/>
            <person name="Sharon I."/>
            <person name="Castelle C.J."/>
            <person name="Probst A.J."/>
            <person name="Thomas B.C."/>
            <person name="Singh A."/>
            <person name="Wilkins M.J."/>
            <person name="Karaoz U."/>
            <person name="Brodie E.L."/>
            <person name="Williams K.H."/>
            <person name="Hubbard S.S."/>
            <person name="Banfield J.F."/>
        </authorList>
    </citation>
    <scope>NUCLEOTIDE SEQUENCE [LARGE SCALE GENOMIC DNA]</scope>
</reference>
<dbReference type="PANTHER" id="PTHR13887:SF14">
    <property type="entry name" value="DISULFIDE BOND FORMATION PROTEIN D"/>
    <property type="match status" value="1"/>
</dbReference>
<evidence type="ECO:0000313" key="8">
    <source>
        <dbReference type="EMBL" id="OGM99999.1"/>
    </source>
</evidence>
<gene>
    <name evidence="8" type="ORF">A2650_01145</name>
</gene>
<evidence type="ECO:0000256" key="2">
    <source>
        <dbReference type="ARBA" id="ARBA00022729"/>
    </source>
</evidence>
<dbReference type="InterPro" id="IPR013766">
    <property type="entry name" value="Thioredoxin_domain"/>
</dbReference>
<feature type="domain" description="Thioredoxin" evidence="7">
    <location>
        <begin position="52"/>
        <end position="252"/>
    </location>
</feature>
<keyword evidence="5" id="KW-0676">Redox-active center</keyword>
<dbReference type="InterPro" id="IPR012336">
    <property type="entry name" value="Thioredoxin-like_fold"/>
</dbReference>
<keyword evidence="6" id="KW-1133">Transmembrane helix</keyword>
<dbReference type="GO" id="GO:0016491">
    <property type="term" value="F:oxidoreductase activity"/>
    <property type="evidence" value="ECO:0007669"/>
    <property type="project" value="UniProtKB-KW"/>
</dbReference>
<comment type="similarity">
    <text evidence="1">Belongs to the thioredoxin family. DsbA subfamily.</text>
</comment>
<dbReference type="PROSITE" id="PS51352">
    <property type="entry name" value="THIOREDOXIN_2"/>
    <property type="match status" value="1"/>
</dbReference>
<keyword evidence="2" id="KW-0732">Signal</keyword>
<feature type="transmembrane region" description="Helical" evidence="6">
    <location>
        <begin position="33"/>
        <end position="51"/>
    </location>
</feature>
<evidence type="ECO:0000256" key="1">
    <source>
        <dbReference type="ARBA" id="ARBA00005791"/>
    </source>
</evidence>
<evidence type="ECO:0000256" key="4">
    <source>
        <dbReference type="ARBA" id="ARBA00023157"/>
    </source>
</evidence>
<dbReference type="PANTHER" id="PTHR13887">
    <property type="entry name" value="GLUTATHIONE S-TRANSFERASE KAPPA"/>
    <property type="match status" value="1"/>
</dbReference>
<evidence type="ECO:0000259" key="7">
    <source>
        <dbReference type="PROSITE" id="PS51352"/>
    </source>
</evidence>
<dbReference type="Pfam" id="PF13462">
    <property type="entry name" value="Thioredoxin_4"/>
    <property type="match status" value="1"/>
</dbReference>
<evidence type="ECO:0000256" key="5">
    <source>
        <dbReference type="ARBA" id="ARBA00023284"/>
    </source>
</evidence>
<dbReference type="AlphaFoldDB" id="A0A1F8EI17"/>
<evidence type="ECO:0000256" key="6">
    <source>
        <dbReference type="SAM" id="Phobius"/>
    </source>
</evidence>
<keyword evidence="3" id="KW-0560">Oxidoreductase</keyword>
<organism evidence="8 9">
    <name type="scientific">Candidatus Yanofskybacteria bacterium RIFCSPHIGHO2_01_FULL_41_53</name>
    <dbReference type="NCBI Taxonomy" id="1802663"/>
    <lineage>
        <taxon>Bacteria</taxon>
        <taxon>Candidatus Yanofskyibacteriota</taxon>
    </lineage>
</organism>
<keyword evidence="4" id="KW-1015">Disulfide bond</keyword>
<comment type="caution">
    <text evidence="8">The sequence shown here is derived from an EMBL/GenBank/DDBJ whole genome shotgun (WGS) entry which is preliminary data.</text>
</comment>